<dbReference type="Proteomes" id="UP000007800">
    <property type="component" value="Unassembled WGS sequence"/>
</dbReference>
<gene>
    <name evidence="2" type="ORF">Pmar_PMAR000452</name>
</gene>
<name>C5L4H4_PERM5</name>
<protein>
    <submittedName>
        <fullName evidence="2">Tropomyosin 1 alpha chain, putative</fullName>
    </submittedName>
</protein>
<feature type="coiled-coil region" evidence="1">
    <location>
        <begin position="135"/>
        <end position="236"/>
    </location>
</feature>
<dbReference type="OMA" id="QCGICEL"/>
<dbReference type="GeneID" id="9041275"/>
<dbReference type="OrthoDB" id="10636913at2759"/>
<evidence type="ECO:0000256" key="1">
    <source>
        <dbReference type="SAM" id="Coils"/>
    </source>
</evidence>
<organism evidence="3">
    <name type="scientific">Perkinsus marinus (strain ATCC 50983 / TXsc)</name>
    <dbReference type="NCBI Taxonomy" id="423536"/>
    <lineage>
        <taxon>Eukaryota</taxon>
        <taxon>Sar</taxon>
        <taxon>Alveolata</taxon>
        <taxon>Perkinsozoa</taxon>
        <taxon>Perkinsea</taxon>
        <taxon>Perkinsida</taxon>
        <taxon>Perkinsidae</taxon>
        <taxon>Perkinsus</taxon>
    </lineage>
</organism>
<dbReference type="InParanoid" id="C5L4H4"/>
<evidence type="ECO:0000313" key="2">
    <source>
        <dbReference type="EMBL" id="EER08411.1"/>
    </source>
</evidence>
<evidence type="ECO:0000313" key="3">
    <source>
        <dbReference type="Proteomes" id="UP000007800"/>
    </source>
</evidence>
<sequence length="293" mass="33071">MHCEKISSEEVVATLVFPGNNTETEGADQCGICELVDERVALRTELAGAEKRLGLQEEHRRRLSSRLASASRQTKIERSKKQLLERKAAEILLAVEEAEGDPEGTLSRLAEILNGKVAQLLLRASDKIKEERVAVMALKGEKKRLLKKLEETEREVVGLNGEMREMRLTLTESLNSSREEVEMFRRRSEAAEKLCGVVSARADKLGKERKQHREYIELLESAVERLEGELRYRRRQEVGDEEEQLEAFRRRLTTGAGEEPSVGVRATAQADSVGGFSVVERWRFVMSLPVATL</sequence>
<dbReference type="AlphaFoldDB" id="C5L4H4"/>
<keyword evidence="1" id="KW-0175">Coiled coil</keyword>
<keyword evidence="3" id="KW-1185">Reference proteome</keyword>
<proteinExistence type="predicted"/>
<accession>C5L4H4</accession>
<dbReference type="RefSeq" id="XP_002776595.1">
    <property type="nucleotide sequence ID" value="XM_002776549.1"/>
</dbReference>
<dbReference type="EMBL" id="GG679081">
    <property type="protein sequence ID" value="EER08411.1"/>
    <property type="molecule type" value="Genomic_DNA"/>
</dbReference>
<reference evidence="2 3" key="1">
    <citation type="submission" date="2008-07" db="EMBL/GenBank/DDBJ databases">
        <authorList>
            <person name="El-Sayed N."/>
            <person name="Caler E."/>
            <person name="Inman J."/>
            <person name="Amedeo P."/>
            <person name="Hass B."/>
            <person name="Wortman J."/>
        </authorList>
    </citation>
    <scope>NUCLEOTIDE SEQUENCE [LARGE SCALE GENOMIC DNA]</scope>
    <source>
        <strain evidence="3">ATCC 50983 / TXsc</strain>
    </source>
</reference>